<evidence type="ECO:0000313" key="9">
    <source>
        <dbReference type="Proteomes" id="UP001461498"/>
    </source>
</evidence>
<dbReference type="PANTHER" id="PTHR13343:SF17">
    <property type="entry name" value="CELLULAR REPRESSOR OF E1A-STIMULATED GENES, ISOFORM A"/>
    <property type="match status" value="1"/>
</dbReference>
<organism evidence="8 9">
    <name type="scientific">Rhynocoris fuscipes</name>
    <dbReference type="NCBI Taxonomy" id="488301"/>
    <lineage>
        <taxon>Eukaryota</taxon>
        <taxon>Metazoa</taxon>
        <taxon>Ecdysozoa</taxon>
        <taxon>Arthropoda</taxon>
        <taxon>Hexapoda</taxon>
        <taxon>Insecta</taxon>
        <taxon>Pterygota</taxon>
        <taxon>Neoptera</taxon>
        <taxon>Paraneoptera</taxon>
        <taxon>Hemiptera</taxon>
        <taxon>Heteroptera</taxon>
        <taxon>Panheteroptera</taxon>
        <taxon>Cimicomorpha</taxon>
        <taxon>Reduviidae</taxon>
        <taxon>Harpactorinae</taxon>
        <taxon>Harpactorini</taxon>
        <taxon>Rhynocoris</taxon>
    </lineage>
</organism>
<feature type="domain" description="CREG-like beta-barrel" evidence="7">
    <location>
        <begin position="42"/>
        <end position="209"/>
    </location>
</feature>
<evidence type="ECO:0000256" key="3">
    <source>
        <dbReference type="ARBA" id="ARBA00022525"/>
    </source>
</evidence>
<protein>
    <recommendedName>
        <fullName evidence="7">CREG-like beta-barrel domain-containing protein</fullName>
    </recommendedName>
</protein>
<evidence type="ECO:0000256" key="5">
    <source>
        <dbReference type="ARBA" id="ARBA00023180"/>
    </source>
</evidence>
<gene>
    <name evidence="8" type="ORF">O3M35_013029</name>
</gene>
<comment type="subcellular location">
    <subcellularLocation>
        <location evidence="1">Secreted</location>
    </subcellularLocation>
</comment>
<sequence>MKNIIIFCLSTILLVYANDIPNFEFGNNVKYIISDTHYPPPPPHDEIARMARYVVHYSDWCVLSQISRQPNTTGMPLGRVFSVSDGPINNGTGVPYIYCSFFDPVVKDLMIDNRCSITVTLAEKYCNEKQLDPEDPRCAQVVLTGRFIFIQNNTKEWEFAKKALFTRHPSMKQWPQDHHFRFGQLAINHIKVVDYFGGSKYPSVKDYFNAKPFQRAIHTVTVVTD</sequence>
<keyword evidence="3" id="KW-0964">Secreted</keyword>
<evidence type="ECO:0000256" key="2">
    <source>
        <dbReference type="ARBA" id="ARBA00009230"/>
    </source>
</evidence>
<proteinExistence type="inferred from homology"/>
<evidence type="ECO:0000256" key="4">
    <source>
        <dbReference type="ARBA" id="ARBA00022729"/>
    </source>
</evidence>
<accession>A0AAW1CKH6</accession>
<name>A0AAW1CKH6_9HEMI</name>
<dbReference type="SUPFAM" id="SSF50475">
    <property type="entry name" value="FMN-binding split barrel"/>
    <property type="match status" value="1"/>
</dbReference>
<feature type="signal peptide" evidence="6">
    <location>
        <begin position="1"/>
        <end position="17"/>
    </location>
</feature>
<evidence type="ECO:0000256" key="1">
    <source>
        <dbReference type="ARBA" id="ARBA00004613"/>
    </source>
</evidence>
<dbReference type="FunFam" id="2.30.110.10:FF:000004">
    <property type="entry name" value="Cellular repressor of E1A-stimulated genes 1"/>
    <property type="match status" value="1"/>
</dbReference>
<dbReference type="GO" id="GO:0005615">
    <property type="term" value="C:extracellular space"/>
    <property type="evidence" value="ECO:0007669"/>
    <property type="project" value="TreeGrafter"/>
</dbReference>
<dbReference type="AlphaFoldDB" id="A0AAW1CKH6"/>
<keyword evidence="4 6" id="KW-0732">Signal</keyword>
<dbReference type="InterPro" id="IPR055343">
    <property type="entry name" value="CREG_beta-barrel"/>
</dbReference>
<evidence type="ECO:0000256" key="6">
    <source>
        <dbReference type="SAM" id="SignalP"/>
    </source>
</evidence>
<dbReference type="Gene3D" id="2.30.110.10">
    <property type="entry name" value="Electron Transport, Fmn-binding Protein, Chain A"/>
    <property type="match status" value="1"/>
</dbReference>
<dbReference type="GO" id="GO:0012505">
    <property type="term" value="C:endomembrane system"/>
    <property type="evidence" value="ECO:0007669"/>
    <property type="project" value="UniProtKB-ARBA"/>
</dbReference>
<comment type="similarity">
    <text evidence="2">Belongs to the CREG family.</text>
</comment>
<evidence type="ECO:0000259" key="7">
    <source>
        <dbReference type="Pfam" id="PF13883"/>
    </source>
</evidence>
<dbReference type="InterPro" id="IPR012349">
    <property type="entry name" value="Split_barrel_FMN-bd"/>
</dbReference>
<keyword evidence="9" id="KW-1185">Reference proteome</keyword>
<reference evidence="8 9" key="1">
    <citation type="submission" date="2022-12" db="EMBL/GenBank/DDBJ databases">
        <title>Chromosome-level genome assembly of true bugs.</title>
        <authorList>
            <person name="Ma L."/>
            <person name="Li H."/>
        </authorList>
    </citation>
    <scope>NUCLEOTIDE SEQUENCE [LARGE SCALE GENOMIC DNA]</scope>
    <source>
        <strain evidence="8">Lab_2022b</strain>
    </source>
</reference>
<keyword evidence="5" id="KW-0325">Glycoprotein</keyword>
<dbReference type="GO" id="GO:0005737">
    <property type="term" value="C:cytoplasm"/>
    <property type="evidence" value="ECO:0007669"/>
    <property type="project" value="UniProtKB-ARBA"/>
</dbReference>
<dbReference type="EMBL" id="JAPXFL010000060">
    <property type="protein sequence ID" value="KAK9496740.1"/>
    <property type="molecule type" value="Genomic_DNA"/>
</dbReference>
<comment type="caution">
    <text evidence="8">The sequence shown here is derived from an EMBL/GenBank/DDBJ whole genome shotgun (WGS) entry which is preliminary data.</text>
</comment>
<dbReference type="Pfam" id="PF13883">
    <property type="entry name" value="CREG_beta-barrel"/>
    <property type="match status" value="1"/>
</dbReference>
<dbReference type="PANTHER" id="PTHR13343">
    <property type="entry name" value="CREG1 PROTEIN"/>
    <property type="match status" value="1"/>
</dbReference>
<dbReference type="Proteomes" id="UP001461498">
    <property type="component" value="Unassembled WGS sequence"/>
</dbReference>
<evidence type="ECO:0000313" key="8">
    <source>
        <dbReference type="EMBL" id="KAK9496740.1"/>
    </source>
</evidence>
<feature type="chain" id="PRO_5043968223" description="CREG-like beta-barrel domain-containing protein" evidence="6">
    <location>
        <begin position="18"/>
        <end position="225"/>
    </location>
</feature>